<dbReference type="RefSeq" id="WP_179770951.1">
    <property type="nucleotide sequence ID" value="NZ_JACCFO010000002.1"/>
</dbReference>
<dbReference type="EMBL" id="JACCFO010000002">
    <property type="protein sequence ID" value="NYI99290.1"/>
    <property type="molecule type" value="Genomic_DNA"/>
</dbReference>
<dbReference type="CDD" id="cd02883">
    <property type="entry name" value="NUDIX_Hydrolase"/>
    <property type="match status" value="1"/>
</dbReference>
<protein>
    <submittedName>
        <fullName evidence="2">8-oxo-dGTP pyrophosphatase MutT (NUDIX family)</fullName>
    </submittedName>
</protein>
<dbReference type="AlphaFoldDB" id="A0A853BWD2"/>
<keyword evidence="3" id="KW-1185">Reference proteome</keyword>
<gene>
    <name evidence="2" type="ORF">HNR12_005644</name>
</gene>
<dbReference type="Gene3D" id="3.90.79.10">
    <property type="entry name" value="Nucleoside Triphosphate Pyrophosphohydrolase"/>
    <property type="match status" value="1"/>
</dbReference>
<dbReference type="PROSITE" id="PS51462">
    <property type="entry name" value="NUDIX"/>
    <property type="match status" value="1"/>
</dbReference>
<evidence type="ECO:0000259" key="1">
    <source>
        <dbReference type="PROSITE" id="PS51462"/>
    </source>
</evidence>
<reference evidence="2 3" key="1">
    <citation type="submission" date="2020-07" db="EMBL/GenBank/DDBJ databases">
        <title>Sequencing the genomes of 1000 actinobacteria strains.</title>
        <authorList>
            <person name="Klenk H.-P."/>
        </authorList>
    </citation>
    <scope>NUCLEOTIDE SEQUENCE [LARGE SCALE GENOMIC DNA]</scope>
    <source>
        <strain evidence="2 3">DSM 45927</strain>
    </source>
</reference>
<sequence length="202" mass="21806">MPDRCCGTSIGVLIIDLQGRLLMIERGWYPIGIAPVAGHIADAHTSPEEALLAEVREEVGLTVTSHAMVWSGWLPNLCAGRPAALPGHRWVVGRAAVTGELAPDPTETRGAAWYTRQAVGALAARTLDYARGGLTDAEFAARPGLEPVWLELLHVTRRLPLTLSPHELALVRRLYTTPPERYWAGGRLVDAATLARDLATAP</sequence>
<evidence type="ECO:0000313" key="2">
    <source>
        <dbReference type="EMBL" id="NYI99290.1"/>
    </source>
</evidence>
<dbReference type="Pfam" id="PF00293">
    <property type="entry name" value="NUDIX"/>
    <property type="match status" value="1"/>
</dbReference>
<proteinExistence type="predicted"/>
<name>A0A853BWD2_9ACTN</name>
<organism evidence="2 3">
    <name type="scientific">Streptomonospora nanhaiensis</name>
    <dbReference type="NCBI Taxonomy" id="1323731"/>
    <lineage>
        <taxon>Bacteria</taxon>
        <taxon>Bacillati</taxon>
        <taxon>Actinomycetota</taxon>
        <taxon>Actinomycetes</taxon>
        <taxon>Streptosporangiales</taxon>
        <taxon>Nocardiopsidaceae</taxon>
        <taxon>Streptomonospora</taxon>
    </lineage>
</organism>
<comment type="caution">
    <text evidence="2">The sequence shown here is derived from an EMBL/GenBank/DDBJ whole genome shotgun (WGS) entry which is preliminary data.</text>
</comment>
<dbReference type="InterPro" id="IPR000086">
    <property type="entry name" value="NUDIX_hydrolase_dom"/>
</dbReference>
<dbReference type="SUPFAM" id="SSF55811">
    <property type="entry name" value="Nudix"/>
    <property type="match status" value="1"/>
</dbReference>
<dbReference type="Proteomes" id="UP000575985">
    <property type="component" value="Unassembled WGS sequence"/>
</dbReference>
<evidence type="ECO:0000313" key="3">
    <source>
        <dbReference type="Proteomes" id="UP000575985"/>
    </source>
</evidence>
<feature type="domain" description="Nudix hydrolase" evidence="1">
    <location>
        <begin position="5"/>
        <end position="135"/>
    </location>
</feature>
<accession>A0A853BWD2</accession>
<dbReference type="InterPro" id="IPR015797">
    <property type="entry name" value="NUDIX_hydrolase-like_dom_sf"/>
</dbReference>